<name>A0AAE2CND4_9LAMI</name>
<accession>A0AAE2CND4</accession>
<comment type="caution">
    <text evidence="6">Lacks conserved residue(s) required for the propagation of feature annotation.</text>
</comment>
<feature type="transmembrane region" description="Helical" evidence="6">
    <location>
        <begin position="225"/>
        <end position="249"/>
    </location>
</feature>
<keyword evidence="4 6" id="KW-1133">Transmembrane helix</keyword>
<organism evidence="7 8">
    <name type="scientific">Sesamum alatum</name>
    <dbReference type="NCBI Taxonomy" id="300844"/>
    <lineage>
        <taxon>Eukaryota</taxon>
        <taxon>Viridiplantae</taxon>
        <taxon>Streptophyta</taxon>
        <taxon>Embryophyta</taxon>
        <taxon>Tracheophyta</taxon>
        <taxon>Spermatophyta</taxon>
        <taxon>Magnoliopsida</taxon>
        <taxon>eudicotyledons</taxon>
        <taxon>Gunneridae</taxon>
        <taxon>Pentapetalae</taxon>
        <taxon>asterids</taxon>
        <taxon>lamiids</taxon>
        <taxon>Lamiales</taxon>
        <taxon>Pedaliaceae</taxon>
        <taxon>Sesamum</taxon>
    </lineage>
</organism>
<feature type="transmembrane region" description="Helical" evidence="6">
    <location>
        <begin position="84"/>
        <end position="111"/>
    </location>
</feature>
<evidence type="ECO:0000256" key="5">
    <source>
        <dbReference type="ARBA" id="ARBA00023136"/>
    </source>
</evidence>
<evidence type="ECO:0000256" key="3">
    <source>
        <dbReference type="ARBA" id="ARBA00022692"/>
    </source>
</evidence>
<protein>
    <recommendedName>
        <fullName evidence="6">Protein DETOXIFICATION</fullName>
    </recommendedName>
    <alternativeName>
        <fullName evidence="6">Multidrug and toxic compound extrusion protein</fullName>
    </alternativeName>
</protein>
<reference evidence="7" key="2">
    <citation type="journal article" date="2024" name="Plant">
        <title>Genomic evolution and insights into agronomic trait innovations of Sesamum species.</title>
        <authorList>
            <person name="Miao H."/>
            <person name="Wang L."/>
            <person name="Qu L."/>
            <person name="Liu H."/>
            <person name="Sun Y."/>
            <person name="Le M."/>
            <person name="Wang Q."/>
            <person name="Wei S."/>
            <person name="Zheng Y."/>
            <person name="Lin W."/>
            <person name="Duan Y."/>
            <person name="Cao H."/>
            <person name="Xiong S."/>
            <person name="Wang X."/>
            <person name="Wei L."/>
            <person name="Li C."/>
            <person name="Ma Q."/>
            <person name="Ju M."/>
            <person name="Zhao R."/>
            <person name="Li G."/>
            <person name="Mu C."/>
            <person name="Tian Q."/>
            <person name="Mei H."/>
            <person name="Zhang T."/>
            <person name="Gao T."/>
            <person name="Zhang H."/>
        </authorList>
    </citation>
    <scope>NUCLEOTIDE SEQUENCE</scope>
    <source>
        <strain evidence="7">3651</strain>
    </source>
</reference>
<dbReference type="PANTHER" id="PTHR11206">
    <property type="entry name" value="MULTIDRUG RESISTANCE PROTEIN"/>
    <property type="match status" value="1"/>
</dbReference>
<feature type="transmembrane region" description="Helical" evidence="6">
    <location>
        <begin position="389"/>
        <end position="412"/>
    </location>
</feature>
<dbReference type="GO" id="GO:1990961">
    <property type="term" value="P:xenobiotic detoxification by transmembrane export across the plasma membrane"/>
    <property type="evidence" value="ECO:0007669"/>
    <property type="project" value="InterPro"/>
</dbReference>
<dbReference type="NCBIfam" id="TIGR00797">
    <property type="entry name" value="matE"/>
    <property type="match status" value="1"/>
</dbReference>
<dbReference type="GO" id="GO:0016020">
    <property type="term" value="C:membrane"/>
    <property type="evidence" value="ECO:0007669"/>
    <property type="project" value="UniProtKB-SubCell"/>
</dbReference>
<feature type="transmembrane region" description="Helical" evidence="6">
    <location>
        <begin position="197"/>
        <end position="219"/>
    </location>
</feature>
<evidence type="ECO:0000313" key="7">
    <source>
        <dbReference type="EMBL" id="KAK4428552.1"/>
    </source>
</evidence>
<comment type="caution">
    <text evidence="7">The sequence shown here is derived from an EMBL/GenBank/DDBJ whole genome shotgun (WGS) entry which is preliminary data.</text>
</comment>
<evidence type="ECO:0000256" key="6">
    <source>
        <dbReference type="RuleBase" id="RU004914"/>
    </source>
</evidence>
<keyword evidence="3 6" id="KW-0812">Transmembrane</keyword>
<dbReference type="InterPro" id="IPR045069">
    <property type="entry name" value="MATE_euk"/>
</dbReference>
<dbReference type="Pfam" id="PF01554">
    <property type="entry name" value="MatE"/>
    <property type="match status" value="2"/>
</dbReference>
<dbReference type="CDD" id="cd13132">
    <property type="entry name" value="MATE_eukaryotic"/>
    <property type="match status" value="1"/>
</dbReference>
<dbReference type="AlphaFoldDB" id="A0AAE2CND4"/>
<dbReference type="Proteomes" id="UP001293254">
    <property type="component" value="Unassembled WGS sequence"/>
</dbReference>
<dbReference type="EMBL" id="JACGWO010000004">
    <property type="protein sequence ID" value="KAK4428552.1"/>
    <property type="molecule type" value="Genomic_DNA"/>
</dbReference>
<keyword evidence="8" id="KW-1185">Reference proteome</keyword>
<keyword evidence="5 6" id="KW-0472">Membrane</keyword>
<sequence>MSLGHHQPLLLSISEDSENQINHQRHQPEPGSSASATYCVKEVWTECKKLWQIAAPSIFCRLAMFSLTLITQSFAGHLDQRQLAAISIATTVIISITFGFLLGMASALETLCGQAYGGKQYHLLGIYLQRSWVVLLLSSIFLLPLFIFAAPILKLIGQPALLAELTGEVAMWLIPMHLSFVFQFTLMRFLQCQLKTYVIAWVSAVVLVLHVLLSWIFVYKLRVGIIGAALILDFSWWMSVSGMFVYSVCGGCRNSWTGLSRQAFIGLWDFFKLSLASGVMLSLENFYYRMLVIFSGIRSAEVAVDALSVCISFYGWESMIPLGLFAATGIRVANEIGAGNGNSAKFAAKVSVFNSLVVGFVFFLVIIAFPDKIAMIFTSSSSVISMVEGLALLLAITILFNCIQPILSGVAVGSGWQALVAYINIGSYYFVGVPLGIILGWFFHFELKGIWAGMICGTMIQTLILTIVTIRCPWGKEAKVHRINLPRATTMQNTT</sequence>
<evidence type="ECO:0000256" key="1">
    <source>
        <dbReference type="ARBA" id="ARBA00004141"/>
    </source>
</evidence>
<evidence type="ECO:0000256" key="4">
    <source>
        <dbReference type="ARBA" id="ARBA00022989"/>
    </source>
</evidence>
<feature type="transmembrane region" description="Helical" evidence="6">
    <location>
        <begin position="169"/>
        <end position="190"/>
    </location>
</feature>
<feature type="transmembrane region" description="Helical" evidence="6">
    <location>
        <begin position="419"/>
        <end position="443"/>
    </location>
</feature>
<evidence type="ECO:0000256" key="2">
    <source>
        <dbReference type="ARBA" id="ARBA00010199"/>
    </source>
</evidence>
<feature type="transmembrane region" description="Helical" evidence="6">
    <location>
        <begin position="346"/>
        <end position="369"/>
    </location>
</feature>
<feature type="transmembrane region" description="Helical" evidence="6">
    <location>
        <begin position="449"/>
        <end position="470"/>
    </location>
</feature>
<evidence type="ECO:0000313" key="8">
    <source>
        <dbReference type="Proteomes" id="UP001293254"/>
    </source>
</evidence>
<gene>
    <name evidence="7" type="ORF">Salat_1155000</name>
</gene>
<reference evidence="7" key="1">
    <citation type="submission" date="2020-06" db="EMBL/GenBank/DDBJ databases">
        <authorList>
            <person name="Li T."/>
            <person name="Hu X."/>
            <person name="Zhang T."/>
            <person name="Song X."/>
            <person name="Zhang H."/>
            <person name="Dai N."/>
            <person name="Sheng W."/>
            <person name="Hou X."/>
            <person name="Wei L."/>
        </authorList>
    </citation>
    <scope>NUCLEOTIDE SEQUENCE</scope>
    <source>
        <strain evidence="7">3651</strain>
        <tissue evidence="7">Leaf</tissue>
    </source>
</reference>
<comment type="similarity">
    <text evidence="2 6">Belongs to the multi antimicrobial extrusion (MATE) (TC 2.A.66.1) family.</text>
</comment>
<dbReference type="GO" id="GO:0015297">
    <property type="term" value="F:antiporter activity"/>
    <property type="evidence" value="ECO:0007669"/>
    <property type="project" value="InterPro"/>
</dbReference>
<dbReference type="InterPro" id="IPR002528">
    <property type="entry name" value="MATE_fam"/>
</dbReference>
<comment type="subcellular location">
    <subcellularLocation>
        <location evidence="1">Membrane</location>
        <topology evidence="1">Multi-pass membrane protein</topology>
    </subcellularLocation>
</comment>
<proteinExistence type="inferred from homology"/>
<dbReference type="GO" id="GO:0042910">
    <property type="term" value="F:xenobiotic transmembrane transporter activity"/>
    <property type="evidence" value="ECO:0007669"/>
    <property type="project" value="InterPro"/>
</dbReference>
<feature type="transmembrane region" description="Helical" evidence="6">
    <location>
        <begin position="132"/>
        <end position="157"/>
    </location>
</feature>